<dbReference type="EMBL" id="BMAW01057835">
    <property type="protein sequence ID" value="GFT13090.1"/>
    <property type="molecule type" value="Genomic_DNA"/>
</dbReference>
<proteinExistence type="predicted"/>
<evidence type="ECO:0000313" key="2">
    <source>
        <dbReference type="Proteomes" id="UP000887013"/>
    </source>
</evidence>
<sequence length="216" mass="24420">MNKRPLQLGTKGASTVKKVPIPMGQKRFHSGWARVSQSWVRQILTAVFTRQGYIQTVLGRRRKTHYGYLITFCGFPPPGQKCINNRIPAIFFEGKKRKVGYRSISRRGKKKETDDSEAERNILGKNSIPMTFREKTPSVIGGVEHNLSLLLPPPSKVQNLTSIILDWWRKKKNLSFVLKSSILTKHSLDGWGVGVSGIVSFLGIYEGIFCFTRIGE</sequence>
<dbReference type="AlphaFoldDB" id="A0A8X6NH64"/>
<name>A0A8X6NH64_NEPPI</name>
<evidence type="ECO:0000313" key="1">
    <source>
        <dbReference type="EMBL" id="GFT13090.1"/>
    </source>
</evidence>
<accession>A0A8X6NH64</accession>
<keyword evidence="2" id="KW-1185">Reference proteome</keyword>
<reference evidence="1" key="1">
    <citation type="submission" date="2020-08" db="EMBL/GenBank/DDBJ databases">
        <title>Multicomponent nature underlies the extraordinary mechanical properties of spider dragline silk.</title>
        <authorList>
            <person name="Kono N."/>
            <person name="Nakamura H."/>
            <person name="Mori M."/>
            <person name="Yoshida Y."/>
            <person name="Ohtoshi R."/>
            <person name="Malay A.D."/>
            <person name="Moran D.A.P."/>
            <person name="Tomita M."/>
            <person name="Numata K."/>
            <person name="Arakawa K."/>
        </authorList>
    </citation>
    <scope>NUCLEOTIDE SEQUENCE</scope>
</reference>
<organism evidence="1 2">
    <name type="scientific">Nephila pilipes</name>
    <name type="common">Giant wood spider</name>
    <name type="synonym">Nephila maculata</name>
    <dbReference type="NCBI Taxonomy" id="299642"/>
    <lineage>
        <taxon>Eukaryota</taxon>
        <taxon>Metazoa</taxon>
        <taxon>Ecdysozoa</taxon>
        <taxon>Arthropoda</taxon>
        <taxon>Chelicerata</taxon>
        <taxon>Arachnida</taxon>
        <taxon>Araneae</taxon>
        <taxon>Araneomorphae</taxon>
        <taxon>Entelegynae</taxon>
        <taxon>Araneoidea</taxon>
        <taxon>Nephilidae</taxon>
        <taxon>Nephila</taxon>
    </lineage>
</organism>
<dbReference type="Proteomes" id="UP000887013">
    <property type="component" value="Unassembled WGS sequence"/>
</dbReference>
<gene>
    <name evidence="1" type="ORF">NPIL_200721</name>
</gene>
<comment type="caution">
    <text evidence="1">The sequence shown here is derived from an EMBL/GenBank/DDBJ whole genome shotgun (WGS) entry which is preliminary data.</text>
</comment>
<protein>
    <submittedName>
        <fullName evidence="1">Uncharacterized protein</fullName>
    </submittedName>
</protein>